<accession>A0AB74U0Z5</accession>
<reference evidence="1" key="1">
    <citation type="submission" date="2023-12" db="EMBL/GenBank/DDBJ databases">
        <title>Dolosigranulum savutii sp. nov. isolated from human upper respiratory samples collected in Botswana.</title>
        <authorList>
            <person name="Kelly M.S."/>
        </authorList>
    </citation>
    <scope>NUCLEOTIDE SEQUENCE</scope>
    <source>
        <strain evidence="1">MSK211</strain>
    </source>
</reference>
<gene>
    <name evidence="1" type="ORF">VUQ07_05940</name>
</gene>
<proteinExistence type="predicted"/>
<organism evidence="1">
    <name type="scientific">Dolosigranulum savutiense</name>
    <dbReference type="NCBI Taxonomy" id="3110288"/>
    <lineage>
        <taxon>Bacteria</taxon>
        <taxon>Bacillati</taxon>
        <taxon>Bacillota</taxon>
        <taxon>Bacilli</taxon>
        <taxon>Lactobacillales</taxon>
        <taxon>Carnobacteriaceae</taxon>
        <taxon>Dolosigranulum</taxon>
    </lineage>
</organism>
<evidence type="ECO:0000313" key="1">
    <source>
        <dbReference type="EMBL" id="XBC50808.1"/>
    </source>
</evidence>
<protein>
    <submittedName>
        <fullName evidence="1">Rha family transcriptional regulator</fullName>
    </submittedName>
</protein>
<dbReference type="EMBL" id="CP142436">
    <property type="protein sequence ID" value="XBC50808.1"/>
    <property type="molecule type" value="Genomic_DNA"/>
</dbReference>
<dbReference type="AlphaFoldDB" id="A0AB74U0Z5"/>
<dbReference type="RefSeq" id="WP_347299012.1">
    <property type="nucleotide sequence ID" value="NZ_CP142436.1"/>
</dbReference>
<dbReference type="Pfam" id="PF09669">
    <property type="entry name" value="Phage_pRha"/>
    <property type="match status" value="1"/>
</dbReference>
<dbReference type="InterPro" id="IPR014054">
    <property type="entry name" value="Phage_regulatory_Rha"/>
</dbReference>
<sequence length="214" mass="24763">MLAFIDNQVTGQVYTLSTVIAEYAEIEHRSVIRLIKRHLEDLEEFGVIGYSIHKPPKGSRGGRPTKAYKLNEQQATLLITWLENTEPVRAFKKALVRAFYELKQQVIAFTKQRALEKPERRQLTDAIQQQGLSPYYYKHYTDLLFKSVTGMNAKQLKDQRGEASTALDLLTAEEMEHYRQYERVAISLIDLQWPYEDVKTVLRKEVDANADNIG</sequence>
<name>A0AB74U0Z5_9LACT</name>